<gene>
    <name evidence="1" type="ORF">CYNAS_LOCUS9415</name>
</gene>
<dbReference type="Gene3D" id="3.40.630.30">
    <property type="match status" value="1"/>
</dbReference>
<evidence type="ECO:0000313" key="1">
    <source>
        <dbReference type="EMBL" id="CAJ0597432.1"/>
    </source>
</evidence>
<keyword evidence="2" id="KW-1185">Reference proteome</keyword>
<accession>A0AA36GSK8</accession>
<sequence length="227" mass="25862">MLRQSLAQLRLYSHKIDLTQAFDFLPATSSDLPDIVDFCTGSFIKEEPHSRALGMKPETSKPLFEYIAAKYLHYPYSYRVHEKGTKNLIGVRLLSIGHRDYSLDVEPIPFVTPTDPAVARMCEILDQSKDALWKALDSSINKVVVREITHIVPRHQRKGIANYLLHLGLDFVQLRKQGIQGITSEASSQANQSLLAKNGYKCIYTPNYKLKMDDGTKTIMVYFKDLR</sequence>
<dbReference type="AlphaFoldDB" id="A0AA36GSK8"/>
<proteinExistence type="predicted"/>
<comment type="caution">
    <text evidence="1">The sequence shown here is derived from an EMBL/GenBank/DDBJ whole genome shotgun (WGS) entry which is preliminary data.</text>
</comment>
<organism evidence="1 2">
    <name type="scientific">Cylicocyclus nassatus</name>
    <name type="common">Nematode worm</name>
    <dbReference type="NCBI Taxonomy" id="53992"/>
    <lineage>
        <taxon>Eukaryota</taxon>
        <taxon>Metazoa</taxon>
        <taxon>Ecdysozoa</taxon>
        <taxon>Nematoda</taxon>
        <taxon>Chromadorea</taxon>
        <taxon>Rhabditida</taxon>
        <taxon>Rhabditina</taxon>
        <taxon>Rhabditomorpha</taxon>
        <taxon>Strongyloidea</taxon>
        <taxon>Strongylidae</taxon>
        <taxon>Cylicocyclus</taxon>
    </lineage>
</organism>
<evidence type="ECO:0000313" key="2">
    <source>
        <dbReference type="Proteomes" id="UP001176961"/>
    </source>
</evidence>
<dbReference type="GO" id="GO:0008080">
    <property type="term" value="F:N-acetyltransferase activity"/>
    <property type="evidence" value="ECO:0007669"/>
    <property type="project" value="TreeGrafter"/>
</dbReference>
<dbReference type="SUPFAM" id="SSF55729">
    <property type="entry name" value="Acyl-CoA N-acyltransferases (Nat)"/>
    <property type="match status" value="1"/>
</dbReference>
<evidence type="ECO:0008006" key="3">
    <source>
        <dbReference type="Google" id="ProtNLM"/>
    </source>
</evidence>
<reference evidence="1" key="1">
    <citation type="submission" date="2023-07" db="EMBL/GenBank/DDBJ databases">
        <authorList>
            <consortium name="CYATHOMIX"/>
        </authorList>
    </citation>
    <scope>NUCLEOTIDE SEQUENCE</scope>
    <source>
        <strain evidence="1">N/A</strain>
    </source>
</reference>
<name>A0AA36GSK8_CYLNA</name>
<dbReference type="PANTHER" id="PTHR20905">
    <property type="entry name" value="N-ACETYLTRANSFERASE-RELATED"/>
    <property type="match status" value="1"/>
</dbReference>
<dbReference type="PANTHER" id="PTHR20905:SF30">
    <property type="entry name" value="N-ACETYLTRANSFERASE DOMAIN-CONTAINING PROTEIN"/>
    <property type="match status" value="1"/>
</dbReference>
<dbReference type="Proteomes" id="UP001176961">
    <property type="component" value="Unassembled WGS sequence"/>
</dbReference>
<protein>
    <recommendedName>
        <fullName evidence="3">N-acetyltransferase domain-containing protein</fullName>
    </recommendedName>
</protein>
<dbReference type="InterPro" id="IPR016181">
    <property type="entry name" value="Acyl_CoA_acyltransferase"/>
</dbReference>
<dbReference type="EMBL" id="CATQJL010000223">
    <property type="protein sequence ID" value="CAJ0597432.1"/>
    <property type="molecule type" value="Genomic_DNA"/>
</dbReference>